<feature type="compositionally biased region" description="Basic residues" evidence="1">
    <location>
        <begin position="23"/>
        <end position="36"/>
    </location>
</feature>
<dbReference type="STRING" id="1227549.SAMN05444007_105138"/>
<sequence>MLPDRNSGRTQPGRPKPSAPPPARKKKPKYRKPKKRKSVLVRFLDEAWDVVEDIFD</sequence>
<evidence type="ECO:0000313" key="3">
    <source>
        <dbReference type="Proteomes" id="UP000199379"/>
    </source>
</evidence>
<dbReference type="Proteomes" id="UP000199379">
    <property type="component" value="Unassembled WGS sequence"/>
</dbReference>
<reference evidence="2 3" key="1">
    <citation type="submission" date="2016-10" db="EMBL/GenBank/DDBJ databases">
        <authorList>
            <person name="de Groot N.N."/>
        </authorList>
    </citation>
    <scope>NUCLEOTIDE SEQUENCE [LARGE SCALE GENOMIC DNA]</scope>
    <source>
        <strain evidence="2 3">DSM 29340</strain>
    </source>
</reference>
<accession>A0A1H6ZGF7</accession>
<keyword evidence="3" id="KW-1185">Reference proteome</keyword>
<feature type="region of interest" description="Disordered" evidence="1">
    <location>
        <begin position="1"/>
        <end position="36"/>
    </location>
</feature>
<evidence type="ECO:0000313" key="2">
    <source>
        <dbReference type="EMBL" id="SEJ52653.1"/>
    </source>
</evidence>
<dbReference type="AlphaFoldDB" id="A0A1H6ZGF7"/>
<gene>
    <name evidence="2" type="ORF">SAMN05444007_105138</name>
</gene>
<organism evidence="2 3">
    <name type="scientific">Cribrihabitans marinus</name>
    <dbReference type="NCBI Taxonomy" id="1227549"/>
    <lineage>
        <taxon>Bacteria</taxon>
        <taxon>Pseudomonadati</taxon>
        <taxon>Pseudomonadota</taxon>
        <taxon>Alphaproteobacteria</taxon>
        <taxon>Rhodobacterales</taxon>
        <taxon>Paracoccaceae</taxon>
        <taxon>Cribrihabitans</taxon>
    </lineage>
</organism>
<proteinExistence type="predicted"/>
<evidence type="ECO:0000256" key="1">
    <source>
        <dbReference type="SAM" id="MobiDB-lite"/>
    </source>
</evidence>
<dbReference type="EMBL" id="FNYD01000005">
    <property type="protein sequence ID" value="SEJ52653.1"/>
    <property type="molecule type" value="Genomic_DNA"/>
</dbReference>
<protein>
    <submittedName>
        <fullName evidence="2">Uncharacterized protein</fullName>
    </submittedName>
</protein>
<name>A0A1H6ZGF7_9RHOB</name>